<protein>
    <submittedName>
        <fullName evidence="1">Uncharacterized protein</fullName>
    </submittedName>
</protein>
<name>A0A0M9EYS4_FUSLA</name>
<evidence type="ECO:0000313" key="1">
    <source>
        <dbReference type="EMBL" id="KPA42276.1"/>
    </source>
</evidence>
<comment type="caution">
    <text evidence="1">The sequence shown here is derived from an EMBL/GenBank/DDBJ whole genome shotgun (WGS) entry which is preliminary data.</text>
</comment>
<sequence length="150" mass="16232">MGVSLLRSNKLDATEAAQFWNAAKATWAFQTVRLFPVQEKITRMGSPILRAVSSMARCSKNINVAQAAERKGKDKDKGCLWPRPTTTTTLLFCGASPSTTTLSSSSTQGFAFAFPRQRQITSHSTTSLTSIFGGADGGRRLAAYHQGRLS</sequence>
<organism evidence="1 2">
    <name type="scientific">Fusarium langsethiae</name>
    <dbReference type="NCBI Taxonomy" id="179993"/>
    <lineage>
        <taxon>Eukaryota</taxon>
        <taxon>Fungi</taxon>
        <taxon>Dikarya</taxon>
        <taxon>Ascomycota</taxon>
        <taxon>Pezizomycotina</taxon>
        <taxon>Sordariomycetes</taxon>
        <taxon>Hypocreomycetidae</taxon>
        <taxon>Hypocreales</taxon>
        <taxon>Nectriaceae</taxon>
        <taxon>Fusarium</taxon>
    </lineage>
</organism>
<keyword evidence="2" id="KW-1185">Reference proteome</keyword>
<evidence type="ECO:0000313" key="2">
    <source>
        <dbReference type="Proteomes" id="UP000037904"/>
    </source>
</evidence>
<gene>
    <name evidence="1" type="ORF">FLAG1_04843</name>
</gene>
<dbReference type="AlphaFoldDB" id="A0A0M9EYS4"/>
<dbReference type="Proteomes" id="UP000037904">
    <property type="component" value="Unassembled WGS sequence"/>
</dbReference>
<proteinExistence type="predicted"/>
<dbReference type="EMBL" id="JXCE01000070">
    <property type="protein sequence ID" value="KPA42276.1"/>
    <property type="molecule type" value="Genomic_DNA"/>
</dbReference>
<accession>A0A0M9EYS4</accession>
<reference evidence="1 2" key="1">
    <citation type="submission" date="2015-04" db="EMBL/GenBank/DDBJ databases">
        <title>The draft genome sequence of Fusarium langsethiae, a T-2/HT-2 mycotoxin producer.</title>
        <authorList>
            <person name="Lysoe E."/>
            <person name="Divon H.H."/>
            <person name="Terzi V."/>
            <person name="Orru L."/>
            <person name="Lamontanara A."/>
            <person name="Kolseth A.-K."/>
            <person name="Frandsen R.J."/>
            <person name="Nielsen K."/>
            <person name="Thrane U."/>
        </authorList>
    </citation>
    <scope>NUCLEOTIDE SEQUENCE [LARGE SCALE GENOMIC DNA]</scope>
    <source>
        <strain evidence="1 2">Fl201059</strain>
    </source>
</reference>